<dbReference type="SUPFAM" id="SSF54980">
    <property type="entry name" value="EF-G C-terminal domain-like"/>
    <property type="match status" value="2"/>
</dbReference>
<evidence type="ECO:0000259" key="9">
    <source>
        <dbReference type="PROSITE" id="PS51722"/>
    </source>
</evidence>
<feature type="domain" description="Tr-type G" evidence="9">
    <location>
        <begin position="1"/>
        <end position="267"/>
    </location>
</feature>
<dbReference type="CDD" id="cd01434">
    <property type="entry name" value="EFG_mtEFG1_IV"/>
    <property type="match status" value="1"/>
</dbReference>
<keyword evidence="4 8" id="KW-0251">Elongation factor</keyword>
<accession>A0ABQ6CQ97</accession>
<comment type="caution">
    <text evidence="10">The sequence shown here is derived from an EMBL/GenBank/DDBJ whole genome shotgun (WGS) entry which is preliminary data.</text>
</comment>
<evidence type="ECO:0000256" key="5">
    <source>
        <dbReference type="ARBA" id="ARBA00022917"/>
    </source>
</evidence>
<dbReference type="HAMAP" id="MF_00054_B">
    <property type="entry name" value="EF_G_EF_2_B"/>
    <property type="match status" value="1"/>
</dbReference>
<name>A0ABQ6CQ97_9HYPH</name>
<dbReference type="GO" id="GO:0003746">
    <property type="term" value="F:translation elongation factor activity"/>
    <property type="evidence" value="ECO:0007669"/>
    <property type="project" value="UniProtKB-KW"/>
</dbReference>
<dbReference type="InterPro" id="IPR047872">
    <property type="entry name" value="EFG_IV"/>
</dbReference>
<proteinExistence type="inferred from homology"/>
<dbReference type="InterPro" id="IPR041095">
    <property type="entry name" value="EFG_II"/>
</dbReference>
<dbReference type="Gene3D" id="3.30.70.240">
    <property type="match status" value="1"/>
</dbReference>
<reference evidence="11" key="1">
    <citation type="journal article" date="2019" name="Int. J. Syst. Evol. Microbiol.">
        <title>The Global Catalogue of Microorganisms (GCM) 10K type strain sequencing project: providing services to taxonomists for standard genome sequencing and annotation.</title>
        <authorList>
            <consortium name="The Broad Institute Genomics Platform"/>
            <consortium name="The Broad Institute Genome Sequencing Center for Infectious Disease"/>
            <person name="Wu L."/>
            <person name="Ma J."/>
        </authorList>
    </citation>
    <scope>NUCLEOTIDE SEQUENCE [LARGE SCALE GENOMIC DNA]</scope>
    <source>
        <strain evidence="11">NBRC 101365</strain>
    </source>
</reference>
<dbReference type="SMART" id="SM00889">
    <property type="entry name" value="EFG_IV"/>
    <property type="match status" value="1"/>
</dbReference>
<dbReference type="InterPro" id="IPR009000">
    <property type="entry name" value="Transl_B-barrel_sf"/>
</dbReference>
<dbReference type="CDD" id="cd03713">
    <property type="entry name" value="EFG_mtEFG_C"/>
    <property type="match status" value="1"/>
</dbReference>
<comment type="similarity">
    <text evidence="1 8">Belongs to the TRAFAC class translation factor GTPase superfamily. Classic translation factor GTPase family. EF-G/EF-2 subfamily.</text>
</comment>
<evidence type="ECO:0000256" key="7">
    <source>
        <dbReference type="ARBA" id="ARBA00024731"/>
    </source>
</evidence>
<keyword evidence="8" id="KW-0963">Cytoplasm</keyword>
<protein>
    <recommendedName>
        <fullName evidence="2 8">Elongation factor G</fullName>
        <shortName evidence="8">EF-G</shortName>
    </recommendedName>
</protein>
<dbReference type="CDD" id="cd01886">
    <property type="entry name" value="EF-G"/>
    <property type="match status" value="1"/>
</dbReference>
<evidence type="ECO:0000256" key="6">
    <source>
        <dbReference type="ARBA" id="ARBA00023134"/>
    </source>
</evidence>
<dbReference type="Pfam" id="PF03764">
    <property type="entry name" value="EFG_IV"/>
    <property type="match status" value="1"/>
</dbReference>
<sequence length="675" mass="72344">MAHIDAGKTTLTERILFDTGRLHRIGEVHDGTAELDWRALEKKHGITISSAATSCGWNGHQITILDTPGHADFTIEVEQSLRVLDGAVALFSAVAGVQPQSEAVWRQADRLGVPRIAFVNKMDQPGANFDRVVAEIGERLPATPLAVQMPIGSEGDFRGVVDLVGLTAWTWDKGETHPRAVALPEQLVALAIGRRRALVERLAEADDEAMALYLEKDDDIDAGILKELIRKATLAGRITAVLCGSAARNIGIQPLLDAVVDYCPSPADRAEVEGRDLATGKAIPLAPDEQARVVALVSKIQASRFGTLAFIRLYAGRLRRGQTLLNASTGQSERVGRILRMHAAEETEIEEAMAGDIVAVTGLKAARSGETLCDPARPVLLAGFQTPEPVIEAVIEPLVAADREKLGEALALMAREDPSLRVSVDAETGETLLRGMGELHLAIALESLMDEAGIPARLGPPSVAYREAITARTEIDHMLRKQNGGSGQFARLRLAFEPVPSDQHGLVFENRVVGGAVPKAYLPAIEKALRSCLQEGGLAGYPLVGLKAELLDGAVHEKDSSALAFEIATREAFRLAFPQAAPVLLEPVMRVEIATPAEAIGAIIGDLQSRRGTIVGSAEARGLHEIVAHVPLANLFNYVNRLRSLSQGRAGFTMRLDRYATVPKALAEKIIEAAG</sequence>
<dbReference type="Proteomes" id="UP001156882">
    <property type="component" value="Unassembled WGS sequence"/>
</dbReference>
<evidence type="ECO:0000256" key="1">
    <source>
        <dbReference type="ARBA" id="ARBA00005870"/>
    </source>
</evidence>
<dbReference type="SUPFAM" id="SSF50447">
    <property type="entry name" value="Translation proteins"/>
    <property type="match status" value="1"/>
</dbReference>
<keyword evidence="5 8" id="KW-0648">Protein biosynthesis</keyword>
<comment type="subcellular location">
    <subcellularLocation>
        <location evidence="8">Cytoplasm</location>
    </subcellularLocation>
</comment>
<dbReference type="InterPro" id="IPR005517">
    <property type="entry name" value="Transl_elong_EFG/EF2_IV"/>
</dbReference>
<evidence type="ECO:0000256" key="3">
    <source>
        <dbReference type="ARBA" id="ARBA00022741"/>
    </source>
</evidence>
<dbReference type="InterPro" id="IPR020568">
    <property type="entry name" value="Ribosomal_Su5_D2-typ_SF"/>
</dbReference>
<dbReference type="InterPro" id="IPR004161">
    <property type="entry name" value="EFTu-like_2"/>
</dbReference>
<dbReference type="NCBIfam" id="NF009381">
    <property type="entry name" value="PRK12740.1-5"/>
    <property type="match status" value="1"/>
</dbReference>
<dbReference type="PROSITE" id="PS51722">
    <property type="entry name" value="G_TR_2"/>
    <property type="match status" value="1"/>
</dbReference>
<dbReference type="SUPFAM" id="SSF52540">
    <property type="entry name" value="P-loop containing nucleoside triphosphate hydrolases"/>
    <property type="match status" value="1"/>
</dbReference>
<dbReference type="InterPro" id="IPR009022">
    <property type="entry name" value="EFG_III"/>
</dbReference>
<dbReference type="InterPro" id="IPR035649">
    <property type="entry name" value="EFG_V"/>
</dbReference>
<dbReference type="SUPFAM" id="SSF54211">
    <property type="entry name" value="Ribosomal protein S5 domain 2-like"/>
    <property type="match status" value="1"/>
</dbReference>
<keyword evidence="3 8" id="KW-0547">Nucleotide-binding</keyword>
<evidence type="ECO:0000313" key="10">
    <source>
        <dbReference type="EMBL" id="GLS22310.1"/>
    </source>
</evidence>
<dbReference type="InterPro" id="IPR014721">
    <property type="entry name" value="Ribsml_uS5_D2-typ_fold_subgr"/>
</dbReference>
<dbReference type="SMART" id="SM00838">
    <property type="entry name" value="EFG_C"/>
    <property type="match status" value="1"/>
</dbReference>
<gene>
    <name evidence="10" type="primary">fusA_1</name>
    <name evidence="8" type="synonym">fusA</name>
    <name evidence="10" type="ORF">GCM10007874_53280</name>
</gene>
<dbReference type="Pfam" id="PF03144">
    <property type="entry name" value="GTP_EFTU_D2"/>
    <property type="match status" value="1"/>
</dbReference>
<dbReference type="InterPro" id="IPR000795">
    <property type="entry name" value="T_Tr_GTP-bd_dom"/>
</dbReference>
<dbReference type="EMBL" id="BSPC01000059">
    <property type="protein sequence ID" value="GLS22310.1"/>
    <property type="molecule type" value="Genomic_DNA"/>
</dbReference>
<keyword evidence="11" id="KW-1185">Reference proteome</keyword>
<dbReference type="InterPro" id="IPR000640">
    <property type="entry name" value="EFG_V-like"/>
</dbReference>
<dbReference type="Gene3D" id="3.30.70.870">
    <property type="entry name" value="Elongation Factor G (Translational Gtpase), domain 3"/>
    <property type="match status" value="1"/>
</dbReference>
<organism evidence="10 11">
    <name type="scientific">Labrys miyagiensis</name>
    <dbReference type="NCBI Taxonomy" id="346912"/>
    <lineage>
        <taxon>Bacteria</taxon>
        <taxon>Pseudomonadati</taxon>
        <taxon>Pseudomonadota</taxon>
        <taxon>Alphaproteobacteria</taxon>
        <taxon>Hyphomicrobiales</taxon>
        <taxon>Xanthobacteraceae</taxon>
        <taxon>Labrys</taxon>
    </lineage>
</organism>
<dbReference type="InterPro" id="IPR005225">
    <property type="entry name" value="Small_GTP-bd"/>
</dbReference>
<dbReference type="Pfam" id="PF14492">
    <property type="entry name" value="EFG_III"/>
    <property type="match status" value="1"/>
</dbReference>
<dbReference type="NCBIfam" id="TIGR00231">
    <property type="entry name" value="small_GTP"/>
    <property type="match status" value="1"/>
</dbReference>
<dbReference type="NCBIfam" id="TIGR00484">
    <property type="entry name" value="EF-G"/>
    <property type="match status" value="1"/>
</dbReference>
<evidence type="ECO:0000256" key="8">
    <source>
        <dbReference type="HAMAP-Rule" id="MF_00054"/>
    </source>
</evidence>
<dbReference type="PANTHER" id="PTHR43261:SF1">
    <property type="entry name" value="RIBOSOME-RELEASING FACTOR 2, MITOCHONDRIAL"/>
    <property type="match status" value="1"/>
</dbReference>
<dbReference type="Gene3D" id="2.40.30.10">
    <property type="entry name" value="Translation factors"/>
    <property type="match status" value="1"/>
</dbReference>
<dbReference type="CDD" id="cd16262">
    <property type="entry name" value="EFG_III"/>
    <property type="match status" value="1"/>
</dbReference>
<dbReference type="Pfam" id="PF00009">
    <property type="entry name" value="GTP_EFTU"/>
    <property type="match status" value="1"/>
</dbReference>
<feature type="binding site" evidence="8">
    <location>
        <begin position="66"/>
        <end position="70"/>
    </location>
    <ligand>
        <name>GTP</name>
        <dbReference type="ChEBI" id="CHEBI:37565"/>
    </ligand>
</feature>
<evidence type="ECO:0000256" key="4">
    <source>
        <dbReference type="ARBA" id="ARBA00022768"/>
    </source>
</evidence>
<dbReference type="Gene3D" id="3.30.230.10">
    <property type="match status" value="1"/>
</dbReference>
<dbReference type="PANTHER" id="PTHR43261">
    <property type="entry name" value="TRANSLATION ELONGATION FACTOR G-RELATED"/>
    <property type="match status" value="1"/>
</dbReference>
<dbReference type="Gene3D" id="3.40.50.300">
    <property type="entry name" value="P-loop containing nucleotide triphosphate hydrolases"/>
    <property type="match status" value="1"/>
</dbReference>
<dbReference type="InterPro" id="IPR035647">
    <property type="entry name" value="EFG_III/V"/>
</dbReference>
<dbReference type="Pfam" id="PF00679">
    <property type="entry name" value="EFG_C"/>
    <property type="match status" value="1"/>
</dbReference>
<dbReference type="InterPro" id="IPR027417">
    <property type="entry name" value="P-loop_NTPase"/>
</dbReference>
<dbReference type="InterPro" id="IPR004540">
    <property type="entry name" value="Transl_elong_EFG/EF2"/>
</dbReference>
<evidence type="ECO:0000256" key="2">
    <source>
        <dbReference type="ARBA" id="ARBA00017872"/>
    </source>
</evidence>
<dbReference type="PRINTS" id="PR00315">
    <property type="entry name" value="ELONGATNFCT"/>
</dbReference>
<feature type="binding site" evidence="8">
    <location>
        <begin position="120"/>
        <end position="123"/>
    </location>
    <ligand>
        <name>GTP</name>
        <dbReference type="ChEBI" id="CHEBI:37565"/>
    </ligand>
</feature>
<comment type="function">
    <text evidence="7 8">Catalyzes the GTP-dependent ribosomal translocation step during translation elongation. During this step, the ribosome changes from the pre-translocational (PRE) to the post-translocational (POST) state as the newly formed A-site-bound peptidyl-tRNA and P-site-bound deacylated tRNA move to the P and E sites, respectively. Catalyzes the coordinated movement of the two tRNA molecules, the mRNA and conformational changes in the ribosome.</text>
</comment>
<evidence type="ECO:0000313" key="11">
    <source>
        <dbReference type="Proteomes" id="UP001156882"/>
    </source>
</evidence>
<feature type="binding site" evidence="8">
    <location>
        <begin position="2"/>
        <end position="9"/>
    </location>
    <ligand>
        <name>GTP</name>
        <dbReference type="ChEBI" id="CHEBI:37565"/>
    </ligand>
</feature>
<keyword evidence="6 8" id="KW-0342">GTP-binding</keyword>